<dbReference type="RefSeq" id="WP_146848193.1">
    <property type="nucleotide sequence ID" value="NZ_VORT01000032.1"/>
</dbReference>
<accession>A0A5C6YUH5</accession>
<dbReference type="AlphaFoldDB" id="A0A5C6YUH5"/>
<sequence>MTLISCKKERKYDSINFKNLQNDYSLFEVSDELSHDTLNYYAKVYYKKNDFFPGHGLLVVSNKGGDTILKYFGNKRILLNSTIVKEDKRYFIVLANSKNGSYKLTQNDNYSKFFQIDTLNKSLRDVKPLDVDIFNQFYYEKTGKKTLNGLYCKRDSTNSGFRIYSDLIYNDTIYSTTCLLQFIKNDSIGYELFAQPKEFEKQSIKQMEMENTTITRNIPFGKIEDYELVYDCTNCRTSSTDAITIYATKDSIRTELLRYYDFGGNYLQEISLRYFDNHPFIFIHSSHTYGHTLGNLYALDIDNLKTNYVNKIETNYKTPDSLYPRNYYGVDINKKGEFIFGTLYRSDNINGEYSLTGKYNLIKVKRNIYLLEPYDVELSKPE</sequence>
<evidence type="ECO:0000313" key="1">
    <source>
        <dbReference type="EMBL" id="TXD71219.1"/>
    </source>
</evidence>
<dbReference type="EMBL" id="VORT01000032">
    <property type="protein sequence ID" value="TXD71219.1"/>
    <property type="molecule type" value="Genomic_DNA"/>
</dbReference>
<comment type="caution">
    <text evidence="1">The sequence shown here is derived from an EMBL/GenBank/DDBJ whole genome shotgun (WGS) entry which is preliminary data.</text>
</comment>
<name>A0A5C6YUH5_9FLAO</name>
<keyword evidence="2" id="KW-1185">Reference proteome</keyword>
<gene>
    <name evidence="1" type="ORF">ESU54_17590</name>
</gene>
<dbReference type="Proteomes" id="UP000321497">
    <property type="component" value="Unassembled WGS sequence"/>
</dbReference>
<organism evidence="1 2">
    <name type="scientific">Aequorivita antarctica</name>
    <dbReference type="NCBI Taxonomy" id="153266"/>
    <lineage>
        <taxon>Bacteria</taxon>
        <taxon>Pseudomonadati</taxon>
        <taxon>Bacteroidota</taxon>
        <taxon>Flavobacteriia</taxon>
        <taxon>Flavobacteriales</taxon>
        <taxon>Flavobacteriaceae</taxon>
        <taxon>Aequorivita</taxon>
    </lineage>
</organism>
<proteinExistence type="predicted"/>
<protein>
    <submittedName>
        <fullName evidence="1">Uncharacterized protein</fullName>
    </submittedName>
</protein>
<evidence type="ECO:0000313" key="2">
    <source>
        <dbReference type="Proteomes" id="UP000321497"/>
    </source>
</evidence>
<reference evidence="1 2" key="1">
    <citation type="submission" date="2019-08" db="EMBL/GenBank/DDBJ databases">
        <title>Genome of Aequorivita antarctica SW49 (type strain).</title>
        <authorList>
            <person name="Bowman J.P."/>
        </authorList>
    </citation>
    <scope>NUCLEOTIDE SEQUENCE [LARGE SCALE GENOMIC DNA]</scope>
    <source>
        <strain evidence="1 2">SW49</strain>
    </source>
</reference>